<feature type="domain" description="Phosphotyrosine protein phosphatase I" evidence="6">
    <location>
        <begin position="2"/>
        <end position="150"/>
    </location>
</feature>
<protein>
    <recommendedName>
        <fullName evidence="2">protein-tyrosine-phosphatase</fullName>
        <ecNumber evidence="2">3.1.3.48</ecNumber>
    </recommendedName>
</protein>
<proteinExistence type="inferred from homology"/>
<accession>A0AA94JDK3</accession>
<dbReference type="PANTHER" id="PTHR11717">
    <property type="entry name" value="LOW MOLECULAR WEIGHT PROTEIN TYROSINE PHOSPHATASE"/>
    <property type="match status" value="1"/>
</dbReference>
<feature type="active site" description="Nucleophile" evidence="5">
    <location>
        <position position="3"/>
    </location>
</feature>
<organism evidence="7 8">
    <name type="scientific">Idiomarina aquatica</name>
    <dbReference type="NCBI Taxonomy" id="1327752"/>
    <lineage>
        <taxon>Bacteria</taxon>
        <taxon>Pseudomonadati</taxon>
        <taxon>Pseudomonadota</taxon>
        <taxon>Gammaproteobacteria</taxon>
        <taxon>Alteromonadales</taxon>
        <taxon>Idiomarinaceae</taxon>
        <taxon>Idiomarina</taxon>
    </lineage>
</organism>
<evidence type="ECO:0000256" key="5">
    <source>
        <dbReference type="PIRSR" id="PIRSR617867-1"/>
    </source>
</evidence>
<dbReference type="InterPro" id="IPR050438">
    <property type="entry name" value="LMW_PTPase"/>
</dbReference>
<dbReference type="InterPro" id="IPR017867">
    <property type="entry name" value="Tyr_phospatase_low_mol_wt"/>
</dbReference>
<reference evidence="8" key="1">
    <citation type="journal article" date="2018" name="Front. Microbiol.">
        <title>Genome-Based Analysis Reveals the Taxonomy and Diversity of the Family Idiomarinaceae.</title>
        <authorList>
            <person name="Liu Y."/>
            <person name="Lai Q."/>
            <person name="Shao Z."/>
        </authorList>
    </citation>
    <scope>NUCLEOTIDE SEQUENCE [LARGE SCALE GENOMIC DNA]</scope>
    <source>
        <strain evidence="8">SN-14</strain>
    </source>
</reference>
<dbReference type="Pfam" id="PF01451">
    <property type="entry name" value="LMWPc"/>
    <property type="match status" value="1"/>
</dbReference>
<keyword evidence="4" id="KW-0904">Protein phosphatase</keyword>
<feature type="active site" evidence="5">
    <location>
        <position position="9"/>
    </location>
</feature>
<dbReference type="SUPFAM" id="SSF52788">
    <property type="entry name" value="Phosphotyrosine protein phosphatases I"/>
    <property type="match status" value="1"/>
</dbReference>
<dbReference type="EMBL" id="PIPS01000002">
    <property type="protein sequence ID" value="RUO43370.1"/>
    <property type="molecule type" value="Genomic_DNA"/>
</dbReference>
<dbReference type="InterPro" id="IPR023485">
    <property type="entry name" value="Ptyr_pPase"/>
</dbReference>
<gene>
    <name evidence="7" type="ORF">CWE23_08455</name>
</gene>
<comment type="similarity">
    <text evidence="1">Belongs to the low molecular weight phosphotyrosine protein phosphatase family.</text>
</comment>
<sequence length="153" mass="17206">MVCLGNICRSPAAEGFFRHLIKEHRLPIDVDSAGTSDYHIGEAPDPRMQQVMLSRGIDISALRGRQVNATDFERFDHIYAMDGSNFAHLTSLAEQCAPEHAHKVELFLQALHRDNRSEPEEVPDPYFGGQAGFEACVDLIQRGAVKRIEQFKE</sequence>
<name>A0AA94JDK3_9GAMM</name>
<evidence type="ECO:0000313" key="7">
    <source>
        <dbReference type="EMBL" id="RUO43370.1"/>
    </source>
</evidence>
<dbReference type="GO" id="GO:0004725">
    <property type="term" value="F:protein tyrosine phosphatase activity"/>
    <property type="evidence" value="ECO:0007669"/>
    <property type="project" value="UniProtKB-EC"/>
</dbReference>
<keyword evidence="8" id="KW-1185">Reference proteome</keyword>
<dbReference type="Proteomes" id="UP000286680">
    <property type="component" value="Unassembled WGS sequence"/>
</dbReference>
<evidence type="ECO:0000313" key="8">
    <source>
        <dbReference type="Proteomes" id="UP000286680"/>
    </source>
</evidence>
<dbReference type="InterPro" id="IPR036196">
    <property type="entry name" value="Ptyr_pPase_sf"/>
</dbReference>
<comment type="caution">
    <text evidence="7">The sequence shown here is derived from an EMBL/GenBank/DDBJ whole genome shotgun (WGS) entry which is preliminary data.</text>
</comment>
<feature type="active site" description="Proton donor" evidence="5">
    <location>
        <position position="124"/>
    </location>
</feature>
<dbReference type="PRINTS" id="PR00719">
    <property type="entry name" value="LMWPTPASE"/>
</dbReference>
<evidence type="ECO:0000256" key="4">
    <source>
        <dbReference type="ARBA" id="ARBA00022912"/>
    </source>
</evidence>
<evidence type="ECO:0000256" key="2">
    <source>
        <dbReference type="ARBA" id="ARBA00013064"/>
    </source>
</evidence>
<evidence type="ECO:0000259" key="6">
    <source>
        <dbReference type="SMART" id="SM00226"/>
    </source>
</evidence>
<dbReference type="PANTHER" id="PTHR11717:SF7">
    <property type="entry name" value="LOW MOLECULAR WEIGHT PHOSPHOTYROSINE PROTEIN PHOSPHATASE"/>
    <property type="match status" value="1"/>
</dbReference>
<evidence type="ECO:0000256" key="1">
    <source>
        <dbReference type="ARBA" id="ARBA00011063"/>
    </source>
</evidence>
<evidence type="ECO:0000256" key="3">
    <source>
        <dbReference type="ARBA" id="ARBA00022801"/>
    </source>
</evidence>
<dbReference type="CDD" id="cd16343">
    <property type="entry name" value="LMWPTP"/>
    <property type="match status" value="1"/>
</dbReference>
<dbReference type="EC" id="3.1.3.48" evidence="2"/>
<dbReference type="Gene3D" id="3.40.50.2300">
    <property type="match status" value="1"/>
</dbReference>
<keyword evidence="3" id="KW-0378">Hydrolase</keyword>
<dbReference type="SMART" id="SM00226">
    <property type="entry name" value="LMWPc"/>
    <property type="match status" value="1"/>
</dbReference>
<dbReference type="AlphaFoldDB" id="A0AA94JDK3"/>